<keyword evidence="2" id="KW-0238">DNA-binding</keyword>
<dbReference type="EMBL" id="VOAP01000016">
    <property type="protein sequence ID" value="TWO19764.1"/>
    <property type="molecule type" value="Genomic_DNA"/>
</dbReference>
<dbReference type="GO" id="GO:0005829">
    <property type="term" value="C:cytosol"/>
    <property type="evidence" value="ECO:0007669"/>
    <property type="project" value="TreeGrafter"/>
</dbReference>
<dbReference type="Gene3D" id="2.60.120.10">
    <property type="entry name" value="Jelly Rolls"/>
    <property type="match status" value="1"/>
</dbReference>
<dbReference type="AlphaFoldDB" id="A0A562XCA4"/>
<keyword evidence="3" id="KW-0804">Transcription</keyword>
<dbReference type="SUPFAM" id="SSF51206">
    <property type="entry name" value="cAMP-binding domain-like"/>
    <property type="match status" value="1"/>
</dbReference>
<dbReference type="InterPro" id="IPR036388">
    <property type="entry name" value="WH-like_DNA-bd_sf"/>
</dbReference>
<evidence type="ECO:0000256" key="1">
    <source>
        <dbReference type="ARBA" id="ARBA00023015"/>
    </source>
</evidence>
<comment type="caution">
    <text evidence="6">The sequence shown here is derived from an EMBL/GenBank/DDBJ whole genome shotgun (WGS) entry which is preliminary data.</text>
</comment>
<evidence type="ECO:0000259" key="4">
    <source>
        <dbReference type="PROSITE" id="PS50042"/>
    </source>
</evidence>
<dbReference type="PANTHER" id="PTHR24567:SF26">
    <property type="entry name" value="REGULATORY PROTEIN YEIL"/>
    <property type="match status" value="1"/>
</dbReference>
<dbReference type="InterPro" id="IPR014710">
    <property type="entry name" value="RmlC-like_jellyroll"/>
</dbReference>
<dbReference type="InterPro" id="IPR018490">
    <property type="entry name" value="cNMP-bd_dom_sf"/>
</dbReference>
<dbReference type="PANTHER" id="PTHR24567">
    <property type="entry name" value="CRP FAMILY TRANSCRIPTIONAL REGULATORY PROTEIN"/>
    <property type="match status" value="1"/>
</dbReference>
<dbReference type="PROSITE" id="PS50042">
    <property type="entry name" value="CNMP_BINDING_3"/>
    <property type="match status" value="1"/>
</dbReference>
<dbReference type="Pfam" id="PF13545">
    <property type="entry name" value="HTH_Crp_2"/>
    <property type="match status" value="1"/>
</dbReference>
<evidence type="ECO:0000313" key="7">
    <source>
        <dbReference type="Proteomes" id="UP000321812"/>
    </source>
</evidence>
<sequence>MLIKQIPFFTDLNEEEIKKLENISVLKNYKRDEFLFIEGEEAKWFNVLLKGTIKIYKTTPKGKEIFLHTITPISLVAELVNFENIPYPASGIFLSDSEVLRINYHKFETEFLQNPKICFKLLKSMASKLRIMNNVLQNELTLKSDAKVAKFIVENHELFSTLKHVQIASILNITPETFSRIIAQFKQQNLIKFDDNLNLIFKDNEKLISIFNQ</sequence>
<dbReference type="SUPFAM" id="SSF46785">
    <property type="entry name" value="Winged helix' DNA-binding domain"/>
    <property type="match status" value="1"/>
</dbReference>
<dbReference type="GO" id="GO:0003700">
    <property type="term" value="F:DNA-binding transcription factor activity"/>
    <property type="evidence" value="ECO:0007669"/>
    <property type="project" value="TreeGrafter"/>
</dbReference>
<feature type="domain" description="Cyclic nucleotide-binding" evidence="4">
    <location>
        <begin position="8"/>
        <end position="128"/>
    </location>
</feature>
<dbReference type="InterPro" id="IPR012318">
    <property type="entry name" value="HTH_CRP"/>
</dbReference>
<proteinExistence type="predicted"/>
<dbReference type="InterPro" id="IPR036390">
    <property type="entry name" value="WH_DNA-bd_sf"/>
</dbReference>
<dbReference type="Pfam" id="PF00027">
    <property type="entry name" value="cNMP_binding"/>
    <property type="match status" value="1"/>
</dbReference>
<gene>
    <name evidence="6" type="ORF">YZ82_06665</name>
</gene>
<evidence type="ECO:0000259" key="5">
    <source>
        <dbReference type="PROSITE" id="PS51063"/>
    </source>
</evidence>
<dbReference type="Gene3D" id="1.10.10.10">
    <property type="entry name" value="Winged helix-like DNA-binding domain superfamily/Winged helix DNA-binding domain"/>
    <property type="match status" value="1"/>
</dbReference>
<accession>A0A562XCA4</accession>
<reference evidence="6 7" key="1">
    <citation type="submission" date="2019-07" db="EMBL/GenBank/DDBJ databases">
        <title>Rapid identification of Enteric Bacteria from Whole Genome Sequences (WGS) using Average Nucleotide Identity (ANI).</title>
        <authorList>
            <person name="Lane C."/>
        </authorList>
    </citation>
    <scope>NUCLEOTIDE SEQUENCE [LARGE SCALE GENOMIC DNA]</scope>
    <source>
        <strain evidence="6 7">D2411</strain>
    </source>
</reference>
<name>A0A562XCA4_CAMHY</name>
<dbReference type="PROSITE" id="PS51063">
    <property type="entry name" value="HTH_CRP_2"/>
    <property type="match status" value="1"/>
</dbReference>
<dbReference type="SMART" id="SM00100">
    <property type="entry name" value="cNMP"/>
    <property type="match status" value="1"/>
</dbReference>
<organism evidence="6 7">
    <name type="scientific">Campylobacter hyointestinalis</name>
    <dbReference type="NCBI Taxonomy" id="198"/>
    <lineage>
        <taxon>Bacteria</taxon>
        <taxon>Pseudomonadati</taxon>
        <taxon>Campylobacterota</taxon>
        <taxon>Epsilonproteobacteria</taxon>
        <taxon>Campylobacterales</taxon>
        <taxon>Campylobacteraceae</taxon>
        <taxon>Campylobacter</taxon>
    </lineage>
</organism>
<dbReference type="CDD" id="cd00038">
    <property type="entry name" value="CAP_ED"/>
    <property type="match status" value="1"/>
</dbReference>
<feature type="domain" description="HTH crp-type" evidence="5">
    <location>
        <begin position="142"/>
        <end position="205"/>
    </location>
</feature>
<dbReference type="InterPro" id="IPR000595">
    <property type="entry name" value="cNMP-bd_dom"/>
</dbReference>
<keyword evidence="1" id="KW-0805">Transcription regulation</keyword>
<dbReference type="InterPro" id="IPR050397">
    <property type="entry name" value="Env_Response_Regulators"/>
</dbReference>
<dbReference type="GO" id="GO:0003677">
    <property type="term" value="F:DNA binding"/>
    <property type="evidence" value="ECO:0007669"/>
    <property type="project" value="UniProtKB-KW"/>
</dbReference>
<evidence type="ECO:0000256" key="2">
    <source>
        <dbReference type="ARBA" id="ARBA00023125"/>
    </source>
</evidence>
<dbReference type="Proteomes" id="UP000321812">
    <property type="component" value="Unassembled WGS sequence"/>
</dbReference>
<evidence type="ECO:0000313" key="6">
    <source>
        <dbReference type="EMBL" id="TWO19764.1"/>
    </source>
</evidence>
<evidence type="ECO:0000256" key="3">
    <source>
        <dbReference type="ARBA" id="ARBA00023163"/>
    </source>
</evidence>
<protein>
    <submittedName>
        <fullName evidence="6">Crp/Fnr family transcriptional regulator</fullName>
    </submittedName>
</protein>